<dbReference type="OrthoDB" id="206201at2759"/>
<dbReference type="Proteomes" id="UP000789396">
    <property type="component" value="Unassembled WGS sequence"/>
</dbReference>
<comment type="caution">
    <text evidence="1">The sequence shown here is derived from an EMBL/GenBank/DDBJ whole genome shotgun (WGS) entry which is preliminary data.</text>
</comment>
<reference evidence="1" key="1">
    <citation type="submission" date="2021-06" db="EMBL/GenBank/DDBJ databases">
        <authorList>
            <person name="Kallberg Y."/>
            <person name="Tangrot J."/>
            <person name="Rosling A."/>
        </authorList>
    </citation>
    <scope>NUCLEOTIDE SEQUENCE</scope>
    <source>
        <strain evidence="1">IN212</strain>
    </source>
</reference>
<feature type="non-terminal residue" evidence="1">
    <location>
        <position position="1"/>
    </location>
</feature>
<dbReference type="EMBL" id="CAJVPZ010004970">
    <property type="protein sequence ID" value="CAG8554251.1"/>
    <property type="molecule type" value="Genomic_DNA"/>
</dbReference>
<evidence type="ECO:0000313" key="2">
    <source>
        <dbReference type="Proteomes" id="UP000789396"/>
    </source>
</evidence>
<sequence>GLVPDCPLTQNVNEKEKKFIIQFDSENAAKNFYTILDLCNKKIKTDVDFSNITSDLKDKNIIQDISFGGFHACIGYFRPSDVTNLLALEGILRIERDIILKTTAKNPSCLNTRKKPNPVCIF</sequence>
<organism evidence="1 2">
    <name type="scientific">Racocetra fulgida</name>
    <dbReference type="NCBI Taxonomy" id="60492"/>
    <lineage>
        <taxon>Eukaryota</taxon>
        <taxon>Fungi</taxon>
        <taxon>Fungi incertae sedis</taxon>
        <taxon>Mucoromycota</taxon>
        <taxon>Glomeromycotina</taxon>
        <taxon>Glomeromycetes</taxon>
        <taxon>Diversisporales</taxon>
        <taxon>Gigasporaceae</taxon>
        <taxon>Racocetra</taxon>
    </lineage>
</organism>
<proteinExistence type="predicted"/>
<keyword evidence="2" id="KW-1185">Reference proteome</keyword>
<accession>A0A9N9B6K8</accession>
<gene>
    <name evidence="1" type="ORF">RFULGI_LOCUS4778</name>
</gene>
<evidence type="ECO:0000313" key="1">
    <source>
        <dbReference type="EMBL" id="CAG8554251.1"/>
    </source>
</evidence>
<dbReference type="AlphaFoldDB" id="A0A9N9B6K8"/>
<name>A0A9N9B6K8_9GLOM</name>
<protein>
    <submittedName>
        <fullName evidence="1">12539_t:CDS:1</fullName>
    </submittedName>
</protein>